<dbReference type="PANTHER" id="PTHR45772:SF3">
    <property type="entry name" value="ABC TRANSPORTER ATP-BINDING PROTEIN"/>
    <property type="match status" value="1"/>
</dbReference>
<dbReference type="PROSITE" id="PS00211">
    <property type="entry name" value="ABC_TRANSPORTER_1"/>
    <property type="match status" value="1"/>
</dbReference>
<dbReference type="GO" id="GO:0005886">
    <property type="term" value="C:plasma membrane"/>
    <property type="evidence" value="ECO:0007669"/>
    <property type="project" value="TreeGrafter"/>
</dbReference>
<sequence length="252" mass="27625">MSEPIIRTEQLTINFGGQAAVDQVSLDVAAHTFTSIIGPNGAGKTTFFNLLSGELQPSAGKIFFKGQEITRLPAHERTRRGLGRTFQITNVFPHLTVRENVRLAVQARAGVHYRLLRHHRKYRQFAEKAEDLLESVYLGDKMDLPAQALAHGDKRKLELAIILALEAEVLLLDEPTAGMAVEEVPGILELLGQLKAGGEHTILLVEHKLDMVLSLSDTLVVLVNGRLLAAGEPRQIMDNDTVQAAYLGGMPL</sequence>
<evidence type="ECO:0000256" key="2">
    <source>
        <dbReference type="ARBA" id="ARBA00022741"/>
    </source>
</evidence>
<reference evidence="6" key="1">
    <citation type="submission" date="2014-11" db="EMBL/GenBank/DDBJ databases">
        <authorList>
            <person name="Hornung B.V."/>
        </authorList>
    </citation>
    <scope>NUCLEOTIDE SEQUENCE</scope>
    <source>
        <strain evidence="6">INE</strain>
    </source>
</reference>
<dbReference type="Proteomes" id="UP000836597">
    <property type="component" value="Chromosome"/>
</dbReference>
<feature type="domain" description="ABC transporter" evidence="4">
    <location>
        <begin position="6"/>
        <end position="249"/>
    </location>
</feature>
<dbReference type="InterPro" id="IPR027417">
    <property type="entry name" value="P-loop_NTPase"/>
</dbReference>
<dbReference type="GO" id="GO:0005524">
    <property type="term" value="F:ATP binding"/>
    <property type="evidence" value="ECO:0007669"/>
    <property type="project" value="UniProtKB-KW"/>
</dbReference>
<accession>A0A8S0W1J8</accession>
<keyword evidence="7" id="KW-1185">Reference proteome</keyword>
<dbReference type="KEGG" id="aacx:DEACI_0030"/>
<dbReference type="PROSITE" id="PS50893">
    <property type="entry name" value="ABC_TRANSPORTER_2"/>
    <property type="match status" value="1"/>
</dbReference>
<dbReference type="RefSeq" id="WP_240983223.1">
    <property type="nucleotide sequence ID" value="NZ_CDGJ01000033.1"/>
</dbReference>
<keyword evidence="5" id="KW-0378">Hydrolase</keyword>
<dbReference type="FunFam" id="3.40.50.300:FF:000421">
    <property type="entry name" value="Branched-chain amino acid ABC transporter ATP-binding protein"/>
    <property type="match status" value="1"/>
</dbReference>
<protein>
    <submittedName>
        <fullName evidence="5">ABC transporter</fullName>
        <ecNumber evidence="5">3.6.1.3</ecNumber>
    </submittedName>
    <submittedName>
        <fullName evidence="6">High-affinity branched-chain amino acid transport ATP-binding protein BraF</fullName>
    </submittedName>
</protein>
<keyword evidence="2" id="KW-0547">Nucleotide-binding</keyword>
<dbReference type="AlphaFoldDB" id="A0A8S0W1J8"/>
<evidence type="ECO:0000256" key="1">
    <source>
        <dbReference type="ARBA" id="ARBA00022448"/>
    </source>
</evidence>
<proteinExistence type="predicted"/>
<name>A0A8S0W1J8_9FIRM</name>
<dbReference type="InterPro" id="IPR051120">
    <property type="entry name" value="ABC_AA/LPS_Transport"/>
</dbReference>
<dbReference type="InterPro" id="IPR017871">
    <property type="entry name" value="ABC_transporter-like_CS"/>
</dbReference>
<dbReference type="EMBL" id="CDGJ01000033">
    <property type="protein sequence ID" value="CEJ06786.1"/>
    <property type="molecule type" value="Genomic_DNA"/>
</dbReference>
<dbReference type="GO" id="GO:0016887">
    <property type="term" value="F:ATP hydrolysis activity"/>
    <property type="evidence" value="ECO:0007669"/>
    <property type="project" value="InterPro"/>
</dbReference>
<dbReference type="Gene3D" id="3.40.50.300">
    <property type="entry name" value="P-loop containing nucleotide triphosphate hydrolases"/>
    <property type="match status" value="1"/>
</dbReference>
<dbReference type="SUPFAM" id="SSF52540">
    <property type="entry name" value="P-loop containing nucleoside triphosphate hydrolases"/>
    <property type="match status" value="1"/>
</dbReference>
<reference evidence="5" key="2">
    <citation type="submission" date="2020-01" db="EMBL/GenBank/DDBJ databases">
        <authorList>
            <person name="Hornung B."/>
        </authorList>
    </citation>
    <scope>NUCLEOTIDE SEQUENCE</scope>
    <source>
        <strain evidence="5">PacBioINE</strain>
    </source>
</reference>
<dbReference type="EC" id="3.6.1.3" evidence="5"/>
<dbReference type="Proteomes" id="UP001071230">
    <property type="component" value="Unassembled WGS sequence"/>
</dbReference>
<evidence type="ECO:0000313" key="6">
    <source>
        <dbReference type="EMBL" id="CEJ06786.1"/>
    </source>
</evidence>
<dbReference type="CDD" id="cd03219">
    <property type="entry name" value="ABC_Mj1267_LivG_branched"/>
    <property type="match status" value="1"/>
</dbReference>
<dbReference type="Pfam" id="PF00005">
    <property type="entry name" value="ABC_tran"/>
    <property type="match status" value="1"/>
</dbReference>
<dbReference type="PANTHER" id="PTHR45772">
    <property type="entry name" value="CONSERVED COMPONENT OF ABC TRANSPORTER FOR NATURAL AMINO ACIDS-RELATED"/>
    <property type="match status" value="1"/>
</dbReference>
<dbReference type="InterPro" id="IPR003593">
    <property type="entry name" value="AAA+_ATPase"/>
</dbReference>
<dbReference type="EMBL" id="LR746496">
    <property type="protein sequence ID" value="CAA7599408.1"/>
    <property type="molecule type" value="Genomic_DNA"/>
</dbReference>
<evidence type="ECO:0000256" key="3">
    <source>
        <dbReference type="ARBA" id="ARBA00022840"/>
    </source>
</evidence>
<evidence type="ECO:0000313" key="7">
    <source>
        <dbReference type="Proteomes" id="UP001071230"/>
    </source>
</evidence>
<evidence type="ECO:0000259" key="4">
    <source>
        <dbReference type="PROSITE" id="PS50893"/>
    </source>
</evidence>
<dbReference type="SMART" id="SM00382">
    <property type="entry name" value="AAA"/>
    <property type="match status" value="1"/>
</dbReference>
<dbReference type="InterPro" id="IPR003439">
    <property type="entry name" value="ABC_transporter-like_ATP-bd"/>
</dbReference>
<keyword evidence="3 6" id="KW-0067">ATP-binding</keyword>
<evidence type="ECO:0000313" key="5">
    <source>
        <dbReference type="EMBL" id="CAA7599408.1"/>
    </source>
</evidence>
<gene>
    <name evidence="5" type="ORF">DEACI_0030</name>
    <name evidence="6" type="ORF">DEACI_1237</name>
</gene>
<keyword evidence="1" id="KW-0813">Transport</keyword>
<organism evidence="5">
    <name type="scientific">Acididesulfobacillus acetoxydans</name>
    <dbReference type="NCBI Taxonomy" id="1561005"/>
    <lineage>
        <taxon>Bacteria</taxon>
        <taxon>Bacillati</taxon>
        <taxon>Bacillota</taxon>
        <taxon>Clostridia</taxon>
        <taxon>Eubacteriales</taxon>
        <taxon>Peptococcaceae</taxon>
        <taxon>Acididesulfobacillus</taxon>
    </lineage>
</organism>